<reference evidence="2" key="1">
    <citation type="submission" date="2020-08" db="EMBL/GenBank/DDBJ databases">
        <title>Genome sequencing and assembly of the red palm weevil Rhynchophorus ferrugineus.</title>
        <authorList>
            <person name="Dias G.B."/>
            <person name="Bergman C.M."/>
            <person name="Manee M."/>
        </authorList>
    </citation>
    <scope>NUCLEOTIDE SEQUENCE</scope>
    <source>
        <strain evidence="2">AA-2017</strain>
        <tissue evidence="2">Whole larva</tissue>
    </source>
</reference>
<name>A0A834I0U5_RHYFE</name>
<protein>
    <submittedName>
        <fullName evidence="2">Uncharacterized protein</fullName>
    </submittedName>
</protein>
<evidence type="ECO:0000256" key="1">
    <source>
        <dbReference type="SAM" id="MobiDB-lite"/>
    </source>
</evidence>
<organism evidence="2 3">
    <name type="scientific">Rhynchophorus ferrugineus</name>
    <name type="common">Red palm weevil</name>
    <name type="synonym">Curculio ferrugineus</name>
    <dbReference type="NCBI Taxonomy" id="354439"/>
    <lineage>
        <taxon>Eukaryota</taxon>
        <taxon>Metazoa</taxon>
        <taxon>Ecdysozoa</taxon>
        <taxon>Arthropoda</taxon>
        <taxon>Hexapoda</taxon>
        <taxon>Insecta</taxon>
        <taxon>Pterygota</taxon>
        <taxon>Neoptera</taxon>
        <taxon>Endopterygota</taxon>
        <taxon>Coleoptera</taxon>
        <taxon>Polyphaga</taxon>
        <taxon>Cucujiformia</taxon>
        <taxon>Curculionidae</taxon>
        <taxon>Dryophthorinae</taxon>
        <taxon>Rhynchophorus</taxon>
    </lineage>
</organism>
<sequence length="67" mass="7519">MALNGKPFTFDEDIKIWRRQTHSPAISGRNLSKSGNYVRIDDKSGGGREGGGLFYPSHEKQRVLRVS</sequence>
<dbReference type="AlphaFoldDB" id="A0A834I0U5"/>
<dbReference type="EMBL" id="JAACXV010014096">
    <property type="protein sequence ID" value="KAF7270427.1"/>
    <property type="molecule type" value="Genomic_DNA"/>
</dbReference>
<proteinExistence type="predicted"/>
<keyword evidence="3" id="KW-1185">Reference proteome</keyword>
<accession>A0A834I0U5</accession>
<gene>
    <name evidence="2" type="ORF">GWI33_016622</name>
</gene>
<dbReference type="Proteomes" id="UP000625711">
    <property type="component" value="Unassembled WGS sequence"/>
</dbReference>
<feature type="compositionally biased region" description="Basic and acidic residues" evidence="1">
    <location>
        <begin position="57"/>
        <end position="67"/>
    </location>
</feature>
<evidence type="ECO:0000313" key="2">
    <source>
        <dbReference type="EMBL" id="KAF7270427.1"/>
    </source>
</evidence>
<comment type="caution">
    <text evidence="2">The sequence shown here is derived from an EMBL/GenBank/DDBJ whole genome shotgun (WGS) entry which is preliminary data.</text>
</comment>
<feature type="region of interest" description="Disordered" evidence="1">
    <location>
        <begin position="41"/>
        <end position="67"/>
    </location>
</feature>
<evidence type="ECO:0000313" key="3">
    <source>
        <dbReference type="Proteomes" id="UP000625711"/>
    </source>
</evidence>